<protein>
    <submittedName>
        <fullName evidence="2">Uncharacterized protein</fullName>
    </submittedName>
</protein>
<accession>A0AAV7RT86</accession>
<organism evidence="2 3">
    <name type="scientific">Pleurodeles waltl</name>
    <name type="common">Iberian ribbed newt</name>
    <dbReference type="NCBI Taxonomy" id="8319"/>
    <lineage>
        <taxon>Eukaryota</taxon>
        <taxon>Metazoa</taxon>
        <taxon>Chordata</taxon>
        <taxon>Craniata</taxon>
        <taxon>Vertebrata</taxon>
        <taxon>Euteleostomi</taxon>
        <taxon>Amphibia</taxon>
        <taxon>Batrachia</taxon>
        <taxon>Caudata</taxon>
        <taxon>Salamandroidea</taxon>
        <taxon>Salamandridae</taxon>
        <taxon>Pleurodelinae</taxon>
        <taxon>Pleurodeles</taxon>
    </lineage>
</organism>
<evidence type="ECO:0000313" key="2">
    <source>
        <dbReference type="EMBL" id="KAJ1156006.1"/>
    </source>
</evidence>
<comment type="caution">
    <text evidence="2">The sequence shown here is derived from an EMBL/GenBank/DDBJ whole genome shotgun (WGS) entry which is preliminary data.</text>
</comment>
<keyword evidence="3" id="KW-1185">Reference proteome</keyword>
<feature type="compositionally biased region" description="Basic and acidic residues" evidence="1">
    <location>
        <begin position="30"/>
        <end position="39"/>
    </location>
</feature>
<dbReference type="Proteomes" id="UP001066276">
    <property type="component" value="Chromosome 5"/>
</dbReference>
<evidence type="ECO:0000256" key="1">
    <source>
        <dbReference type="SAM" id="MobiDB-lite"/>
    </source>
</evidence>
<reference evidence="2" key="1">
    <citation type="journal article" date="2022" name="bioRxiv">
        <title>Sequencing and chromosome-scale assembly of the giantPleurodeles waltlgenome.</title>
        <authorList>
            <person name="Brown T."/>
            <person name="Elewa A."/>
            <person name="Iarovenko S."/>
            <person name="Subramanian E."/>
            <person name="Araus A.J."/>
            <person name="Petzold A."/>
            <person name="Susuki M."/>
            <person name="Suzuki K.-i.T."/>
            <person name="Hayashi T."/>
            <person name="Toyoda A."/>
            <person name="Oliveira C."/>
            <person name="Osipova E."/>
            <person name="Leigh N.D."/>
            <person name="Simon A."/>
            <person name="Yun M.H."/>
        </authorList>
    </citation>
    <scope>NUCLEOTIDE SEQUENCE</scope>
    <source>
        <strain evidence="2">20211129_DDA</strain>
        <tissue evidence="2">Liver</tissue>
    </source>
</reference>
<proteinExistence type="predicted"/>
<sequence length="208" mass="23116">MMRRAGQVEVPVLARPLPADPEEWCSPQVRRQDQEREWHPSSPGATRARDGGPFSTPGDSVKIERRSAPPPARSQRGEKSVWDRIYLRLRLHCTSEAIMVKAEHQKLPQTNKIDNYAQTLPAPGTDKGPMGDCPRGKLMVGGTATPSTADLMMAMQESKSEVVHKIDVVAIEVNLLRADLCRMSEGLAQMEKNVEMLQQEEGFCALQC</sequence>
<evidence type="ECO:0000313" key="3">
    <source>
        <dbReference type="Proteomes" id="UP001066276"/>
    </source>
</evidence>
<feature type="region of interest" description="Disordered" evidence="1">
    <location>
        <begin position="1"/>
        <end position="78"/>
    </location>
</feature>
<gene>
    <name evidence="2" type="ORF">NDU88_008731</name>
</gene>
<dbReference type="AlphaFoldDB" id="A0AAV7RT86"/>
<name>A0AAV7RT86_PLEWA</name>
<dbReference type="EMBL" id="JANPWB010000009">
    <property type="protein sequence ID" value="KAJ1156006.1"/>
    <property type="molecule type" value="Genomic_DNA"/>
</dbReference>